<proteinExistence type="predicted"/>
<dbReference type="FunFam" id="2.40.10.10:FF:000024">
    <property type="entry name" value="Serine protease 53"/>
    <property type="match status" value="1"/>
</dbReference>
<dbReference type="Gene3D" id="2.40.10.10">
    <property type="entry name" value="Trypsin-like serine proteases"/>
    <property type="match status" value="2"/>
</dbReference>
<dbReference type="Ensembl" id="ENSOANT00000029982.2">
    <property type="protein sequence ID" value="ENSOANP00000026180.2"/>
    <property type="gene ID" value="ENSOANG00000020585.2"/>
</dbReference>
<sequence length="304" mass="32310">EGPAGLYNGLGGTQTTFGVSRSHGDDLQSWGSGVGVCDAKVGEWPWQISLFRGDFHYCGGSLLTSSWVLTAAHCKPSGFSVILGTNTLDPISSDGITRQVKQIIAHPGFRGNIEDSSDVALLELSEPVPFTEKIRPICIADNSSRPASGTPCWLTGWGRPELGGEALQKVEVPLIHRESCDNLYHQPDQPSPTSPSPQDDNELPEGPSILEGMICAGYPEGKRDHCNGDSGGPLSCPVNGVWVLTGVVSWGVACGSPNHPGVYADVATYSSWIAPLLLGWLSLSWSPVSSAPCYVPLRNHHPLC</sequence>
<dbReference type="PANTHER" id="PTHR24253">
    <property type="entry name" value="TRANSMEMBRANE PROTEASE SERINE"/>
    <property type="match status" value="1"/>
</dbReference>
<evidence type="ECO:0000256" key="1">
    <source>
        <dbReference type="ARBA" id="ARBA00022670"/>
    </source>
</evidence>
<dbReference type="STRING" id="9258.ENSOANP00000026180"/>
<evidence type="ECO:0000313" key="8">
    <source>
        <dbReference type="Ensembl" id="ENSOANP00000026180.2"/>
    </source>
</evidence>
<dbReference type="InterPro" id="IPR043504">
    <property type="entry name" value="Peptidase_S1_PA_chymotrypsin"/>
</dbReference>
<dbReference type="GO" id="GO:0006508">
    <property type="term" value="P:proteolysis"/>
    <property type="evidence" value="ECO:0000318"/>
    <property type="project" value="GO_Central"/>
</dbReference>
<dbReference type="HOGENOM" id="CLU_006842_13_1_1"/>
<reference evidence="8" key="3">
    <citation type="submission" date="2025-09" db="UniProtKB">
        <authorList>
            <consortium name="Ensembl"/>
        </authorList>
    </citation>
    <scope>IDENTIFICATION</scope>
    <source>
        <strain evidence="8">Glennie</strain>
    </source>
</reference>
<dbReference type="InterPro" id="IPR001314">
    <property type="entry name" value="Peptidase_S1A"/>
</dbReference>
<keyword evidence="2" id="KW-0732">Signal</keyword>
<keyword evidence="5" id="KW-0720">Serine protease</keyword>
<dbReference type="AlphaFoldDB" id="F7EDA2"/>
<evidence type="ECO:0000259" key="7">
    <source>
        <dbReference type="PROSITE" id="PS50240"/>
    </source>
</evidence>
<keyword evidence="4" id="KW-1015">Disulfide bond</keyword>
<dbReference type="Proteomes" id="UP000002279">
    <property type="component" value="Chromosome 2"/>
</dbReference>
<dbReference type="InParanoid" id="F7EDA2"/>
<keyword evidence="9" id="KW-1185">Reference proteome</keyword>
<dbReference type="InterPro" id="IPR009003">
    <property type="entry name" value="Peptidase_S1_PA"/>
</dbReference>
<dbReference type="PANTHER" id="PTHR24253:SF58">
    <property type="entry name" value="SERINE PROTEASE 33"/>
    <property type="match status" value="1"/>
</dbReference>
<evidence type="ECO:0000256" key="2">
    <source>
        <dbReference type="ARBA" id="ARBA00022729"/>
    </source>
</evidence>
<reference evidence="8" key="2">
    <citation type="submission" date="2025-08" db="UniProtKB">
        <authorList>
            <consortium name="Ensembl"/>
        </authorList>
    </citation>
    <scope>IDENTIFICATION</scope>
    <source>
        <strain evidence="8">Glennie</strain>
    </source>
</reference>
<dbReference type="SUPFAM" id="SSF50494">
    <property type="entry name" value="Trypsin-like serine proteases"/>
    <property type="match status" value="1"/>
</dbReference>
<dbReference type="PROSITE" id="PS00135">
    <property type="entry name" value="TRYPSIN_SER"/>
    <property type="match status" value="1"/>
</dbReference>
<evidence type="ECO:0000256" key="4">
    <source>
        <dbReference type="ARBA" id="ARBA00023157"/>
    </source>
</evidence>
<dbReference type="InterPro" id="IPR001254">
    <property type="entry name" value="Trypsin_dom"/>
</dbReference>
<dbReference type="InterPro" id="IPR033116">
    <property type="entry name" value="TRYPSIN_SER"/>
</dbReference>
<dbReference type="eggNOG" id="KOG3627">
    <property type="taxonomic scope" value="Eukaryota"/>
</dbReference>
<evidence type="ECO:0000313" key="9">
    <source>
        <dbReference type="Proteomes" id="UP000002279"/>
    </source>
</evidence>
<evidence type="ECO:0000256" key="6">
    <source>
        <dbReference type="SAM" id="MobiDB-lite"/>
    </source>
</evidence>
<keyword evidence="1 5" id="KW-0645">Protease</keyword>
<dbReference type="PROSITE" id="PS00134">
    <property type="entry name" value="TRYPSIN_HIS"/>
    <property type="match status" value="1"/>
</dbReference>
<reference evidence="8 9" key="1">
    <citation type="journal article" date="2008" name="Nature">
        <title>Genome analysis of the platypus reveals unique signatures of evolution.</title>
        <authorList>
            <person name="Warren W.C."/>
            <person name="Hillier L.W."/>
            <person name="Marshall Graves J.A."/>
            <person name="Birney E."/>
            <person name="Ponting C.P."/>
            <person name="Grutzner F."/>
            <person name="Belov K."/>
            <person name="Miller W."/>
            <person name="Clarke L."/>
            <person name="Chinwalla A.T."/>
            <person name="Yang S.P."/>
            <person name="Heger A."/>
            <person name="Locke D.P."/>
            <person name="Miethke P."/>
            <person name="Waters P.D."/>
            <person name="Veyrunes F."/>
            <person name="Fulton L."/>
            <person name="Fulton B."/>
            <person name="Graves T."/>
            <person name="Wallis J."/>
            <person name="Puente X.S."/>
            <person name="Lopez-Otin C."/>
            <person name="Ordonez G.R."/>
            <person name="Eichler E.E."/>
            <person name="Chen L."/>
            <person name="Cheng Z."/>
            <person name="Deakin J.E."/>
            <person name="Alsop A."/>
            <person name="Thompson K."/>
            <person name="Kirby P."/>
            <person name="Papenfuss A.T."/>
            <person name="Wakefield M.J."/>
            <person name="Olender T."/>
            <person name="Lancet D."/>
            <person name="Huttley G.A."/>
            <person name="Smit A.F."/>
            <person name="Pask A."/>
            <person name="Temple-Smith P."/>
            <person name="Batzer M.A."/>
            <person name="Walker J.A."/>
            <person name="Konkel M.K."/>
            <person name="Harris R.S."/>
            <person name="Whittington C.M."/>
            <person name="Wong E.S."/>
            <person name="Gemmell N.J."/>
            <person name="Buschiazzo E."/>
            <person name="Vargas Jentzsch I.M."/>
            <person name="Merkel A."/>
            <person name="Schmitz J."/>
            <person name="Zemann A."/>
            <person name="Churakov G."/>
            <person name="Kriegs J.O."/>
            <person name="Brosius J."/>
            <person name="Murchison E.P."/>
            <person name="Sachidanandam R."/>
            <person name="Smith C."/>
            <person name="Hannon G.J."/>
            <person name="Tsend-Ayush E."/>
            <person name="McMillan D."/>
            <person name="Attenborough R."/>
            <person name="Rens W."/>
            <person name="Ferguson-Smith M."/>
            <person name="Lefevre C.M."/>
            <person name="Sharp J.A."/>
            <person name="Nicholas K.R."/>
            <person name="Ray D.A."/>
            <person name="Kube M."/>
            <person name="Reinhardt R."/>
            <person name="Pringle T.H."/>
            <person name="Taylor J."/>
            <person name="Jones R.C."/>
            <person name="Nixon B."/>
            <person name="Dacheux J.L."/>
            <person name="Niwa H."/>
            <person name="Sekita Y."/>
            <person name="Huang X."/>
            <person name="Stark A."/>
            <person name="Kheradpour P."/>
            <person name="Kellis M."/>
            <person name="Flicek P."/>
            <person name="Chen Y."/>
            <person name="Webber C."/>
            <person name="Hardison R."/>
            <person name="Nelson J."/>
            <person name="Hallsworth-Pepin K."/>
            <person name="Delehaunty K."/>
            <person name="Markovic C."/>
            <person name="Minx P."/>
            <person name="Feng Y."/>
            <person name="Kremitzki C."/>
            <person name="Mitreva M."/>
            <person name="Glasscock J."/>
            <person name="Wylie T."/>
            <person name="Wohldmann P."/>
            <person name="Thiru P."/>
            <person name="Nhan M.N."/>
            <person name="Pohl C.S."/>
            <person name="Smith S.M."/>
            <person name="Hou S."/>
            <person name="Nefedov M."/>
            <person name="de Jong P.J."/>
            <person name="Renfree M.B."/>
            <person name="Mardis E.R."/>
            <person name="Wilson R.K."/>
        </authorList>
    </citation>
    <scope>NUCLEOTIDE SEQUENCE [LARGE SCALE GENOMIC DNA]</scope>
    <source>
        <strain evidence="8 9">Glennie</strain>
    </source>
</reference>
<dbReference type="InterPro" id="IPR018114">
    <property type="entry name" value="TRYPSIN_HIS"/>
</dbReference>
<feature type="domain" description="Peptidase S1" evidence="7">
    <location>
        <begin position="9"/>
        <end position="278"/>
    </location>
</feature>
<dbReference type="Pfam" id="PF00089">
    <property type="entry name" value="Trypsin"/>
    <property type="match status" value="1"/>
</dbReference>
<keyword evidence="3 5" id="KW-0378">Hydrolase</keyword>
<dbReference type="GO" id="GO:0005615">
    <property type="term" value="C:extracellular space"/>
    <property type="evidence" value="ECO:0000318"/>
    <property type="project" value="GO_Central"/>
</dbReference>
<dbReference type="CDD" id="cd00190">
    <property type="entry name" value="Tryp_SPc"/>
    <property type="match status" value="1"/>
</dbReference>
<protein>
    <recommendedName>
        <fullName evidence="7">Peptidase S1 domain-containing protein</fullName>
    </recommendedName>
</protein>
<feature type="region of interest" description="Disordered" evidence="6">
    <location>
        <begin position="182"/>
        <end position="206"/>
    </location>
</feature>
<dbReference type="GeneTree" id="ENSGT00940000164686"/>
<dbReference type="PROSITE" id="PS50240">
    <property type="entry name" value="TRYPSIN_DOM"/>
    <property type="match status" value="1"/>
</dbReference>
<dbReference type="PRINTS" id="PR00722">
    <property type="entry name" value="CHYMOTRYPSIN"/>
</dbReference>
<evidence type="ECO:0000256" key="3">
    <source>
        <dbReference type="ARBA" id="ARBA00022801"/>
    </source>
</evidence>
<name>F7EDA2_ORNAN</name>
<organism evidence="8 9">
    <name type="scientific">Ornithorhynchus anatinus</name>
    <name type="common">Duckbill platypus</name>
    <dbReference type="NCBI Taxonomy" id="9258"/>
    <lineage>
        <taxon>Eukaryota</taxon>
        <taxon>Metazoa</taxon>
        <taxon>Chordata</taxon>
        <taxon>Craniata</taxon>
        <taxon>Vertebrata</taxon>
        <taxon>Euteleostomi</taxon>
        <taxon>Mammalia</taxon>
        <taxon>Monotremata</taxon>
        <taxon>Ornithorhynchidae</taxon>
        <taxon>Ornithorhynchus</taxon>
    </lineage>
</organism>
<accession>F7EDA2</accession>
<evidence type="ECO:0000256" key="5">
    <source>
        <dbReference type="RuleBase" id="RU363034"/>
    </source>
</evidence>
<dbReference type="GO" id="GO:0004252">
    <property type="term" value="F:serine-type endopeptidase activity"/>
    <property type="evidence" value="ECO:0000318"/>
    <property type="project" value="GO_Central"/>
</dbReference>
<dbReference type="SMART" id="SM00020">
    <property type="entry name" value="Tryp_SPc"/>
    <property type="match status" value="1"/>
</dbReference>